<keyword evidence="8" id="KW-1133">Transmembrane helix</keyword>
<dbReference type="InterPro" id="IPR019533">
    <property type="entry name" value="Peptidase_S26"/>
</dbReference>
<dbReference type="Pfam" id="PF10502">
    <property type="entry name" value="Peptidase_S26"/>
    <property type="match status" value="1"/>
</dbReference>
<dbReference type="EC" id="3.4.21.89" evidence="4 8"/>
<evidence type="ECO:0000256" key="3">
    <source>
        <dbReference type="ARBA" id="ARBA00009370"/>
    </source>
</evidence>
<evidence type="ECO:0000256" key="2">
    <source>
        <dbReference type="ARBA" id="ARBA00004401"/>
    </source>
</evidence>
<organism evidence="11 12">
    <name type="scientific">Flexivirga oryzae</name>
    <dbReference type="NCBI Taxonomy" id="1794944"/>
    <lineage>
        <taxon>Bacteria</taxon>
        <taxon>Bacillati</taxon>
        <taxon>Actinomycetota</taxon>
        <taxon>Actinomycetes</taxon>
        <taxon>Micrococcales</taxon>
        <taxon>Dermacoccaceae</taxon>
        <taxon>Flexivirga</taxon>
    </lineage>
</organism>
<evidence type="ECO:0000259" key="10">
    <source>
        <dbReference type="Pfam" id="PF10502"/>
    </source>
</evidence>
<feature type="compositionally biased region" description="Polar residues" evidence="9">
    <location>
        <begin position="1"/>
        <end position="20"/>
    </location>
</feature>
<keyword evidence="8" id="KW-0812">Transmembrane</keyword>
<dbReference type="InterPro" id="IPR019756">
    <property type="entry name" value="Pept_S26A_signal_pept_1_Ser-AS"/>
</dbReference>
<feature type="domain" description="Peptidase S26" evidence="10">
    <location>
        <begin position="62"/>
        <end position="254"/>
    </location>
</feature>
<comment type="catalytic activity">
    <reaction evidence="1 8">
        <text>Cleavage of hydrophobic, N-terminal signal or leader sequences from secreted and periplasmic proteins.</text>
        <dbReference type="EC" id="3.4.21.89"/>
    </reaction>
</comment>
<dbReference type="GO" id="GO:0009003">
    <property type="term" value="F:signal peptidase activity"/>
    <property type="evidence" value="ECO:0007669"/>
    <property type="project" value="UniProtKB-EC"/>
</dbReference>
<dbReference type="CDD" id="cd06530">
    <property type="entry name" value="S26_SPase_I"/>
    <property type="match status" value="1"/>
</dbReference>
<dbReference type="PANTHER" id="PTHR43390">
    <property type="entry name" value="SIGNAL PEPTIDASE I"/>
    <property type="match status" value="1"/>
</dbReference>
<dbReference type="InterPro" id="IPR019758">
    <property type="entry name" value="Pept_S26A_signal_pept_1_CS"/>
</dbReference>
<dbReference type="PANTHER" id="PTHR43390:SF1">
    <property type="entry name" value="CHLOROPLAST PROCESSING PEPTIDASE"/>
    <property type="match status" value="1"/>
</dbReference>
<dbReference type="GO" id="GO:0006465">
    <property type="term" value="P:signal peptide processing"/>
    <property type="evidence" value="ECO:0007669"/>
    <property type="project" value="InterPro"/>
</dbReference>
<dbReference type="InterPro" id="IPR000223">
    <property type="entry name" value="Pept_S26A_signal_pept_1"/>
</dbReference>
<dbReference type="AlphaFoldDB" id="A0A839N3T1"/>
<feature type="region of interest" description="Disordered" evidence="9">
    <location>
        <begin position="1"/>
        <end position="51"/>
    </location>
</feature>
<comment type="similarity">
    <text evidence="3 8">Belongs to the peptidase S26 family.</text>
</comment>
<dbReference type="GO" id="GO:0004252">
    <property type="term" value="F:serine-type endopeptidase activity"/>
    <property type="evidence" value="ECO:0007669"/>
    <property type="project" value="InterPro"/>
</dbReference>
<sequence length="276" mass="29547">MTHQTQGESPDPTTEGAATSQDRDAAATPAGEPAASDDALPPGAIPEDTRLPKGKSRWAFTRELVVIVAIALTLSFLVKTFLAQPFYIPSQSMESTLDVGDRIIVSKFTPQHSPLHRGDVIVFEDPKTWGSTPQHSSTLKRAVSDALVFVGVLPGGGEHVVKRIIGMPGDHVKCCTKDGKLTVNGVEITEPYIDQGSVPSTIPFNITVPKDKVWVMGDNRNDSADSRMHDGNSDGKLGSVPMSDITGQVVAIAWPISRIHALKDYSSVFAKVPDPS</sequence>
<dbReference type="PROSITE" id="PS00501">
    <property type="entry name" value="SPASE_I_1"/>
    <property type="match status" value="1"/>
</dbReference>
<keyword evidence="8" id="KW-0472">Membrane</keyword>
<dbReference type="Proteomes" id="UP000559182">
    <property type="component" value="Unassembled WGS sequence"/>
</dbReference>
<feature type="compositionally biased region" description="Basic and acidic residues" evidence="9">
    <location>
        <begin position="220"/>
        <end position="233"/>
    </location>
</feature>
<dbReference type="SUPFAM" id="SSF51306">
    <property type="entry name" value="LexA/Signal peptidase"/>
    <property type="match status" value="1"/>
</dbReference>
<evidence type="ECO:0000256" key="7">
    <source>
        <dbReference type="PIRSR" id="PIRSR600223-1"/>
    </source>
</evidence>
<evidence type="ECO:0000256" key="4">
    <source>
        <dbReference type="ARBA" id="ARBA00013208"/>
    </source>
</evidence>
<dbReference type="RefSeq" id="WP_183320575.1">
    <property type="nucleotide sequence ID" value="NZ_JACHVQ010000001.1"/>
</dbReference>
<feature type="active site" evidence="7">
    <location>
        <position position="92"/>
    </location>
</feature>
<dbReference type="PROSITE" id="PS00761">
    <property type="entry name" value="SPASE_I_3"/>
    <property type="match status" value="1"/>
</dbReference>
<dbReference type="EMBL" id="JACHVQ010000001">
    <property type="protein sequence ID" value="MBB2892410.1"/>
    <property type="molecule type" value="Genomic_DNA"/>
</dbReference>
<evidence type="ECO:0000256" key="1">
    <source>
        <dbReference type="ARBA" id="ARBA00000677"/>
    </source>
</evidence>
<proteinExistence type="inferred from homology"/>
<keyword evidence="6 8" id="KW-0378">Hydrolase</keyword>
<gene>
    <name evidence="11" type="ORF">FHU39_002394</name>
</gene>
<evidence type="ECO:0000256" key="5">
    <source>
        <dbReference type="ARBA" id="ARBA00022670"/>
    </source>
</evidence>
<evidence type="ECO:0000256" key="9">
    <source>
        <dbReference type="SAM" id="MobiDB-lite"/>
    </source>
</evidence>
<dbReference type="InterPro" id="IPR036286">
    <property type="entry name" value="LexA/Signal_pep-like_sf"/>
</dbReference>
<feature type="region of interest" description="Disordered" evidence="9">
    <location>
        <begin position="220"/>
        <end position="240"/>
    </location>
</feature>
<feature type="active site" evidence="7">
    <location>
        <position position="162"/>
    </location>
</feature>
<evidence type="ECO:0000256" key="6">
    <source>
        <dbReference type="ARBA" id="ARBA00022801"/>
    </source>
</evidence>
<dbReference type="NCBIfam" id="TIGR02227">
    <property type="entry name" value="sigpep_I_bact"/>
    <property type="match status" value="1"/>
</dbReference>
<accession>A0A839N3T1</accession>
<keyword evidence="5 8" id="KW-0645">Protease</keyword>
<dbReference type="GO" id="GO:0005886">
    <property type="term" value="C:plasma membrane"/>
    <property type="evidence" value="ECO:0007669"/>
    <property type="project" value="UniProtKB-SubCell"/>
</dbReference>
<evidence type="ECO:0000313" key="12">
    <source>
        <dbReference type="Proteomes" id="UP000559182"/>
    </source>
</evidence>
<reference evidence="11 12" key="1">
    <citation type="submission" date="2020-08" db="EMBL/GenBank/DDBJ databases">
        <title>Sequencing the genomes of 1000 actinobacteria strains.</title>
        <authorList>
            <person name="Klenk H.-P."/>
        </authorList>
    </citation>
    <scope>NUCLEOTIDE SEQUENCE [LARGE SCALE GENOMIC DNA]</scope>
    <source>
        <strain evidence="11 12">DSM 105369</strain>
    </source>
</reference>
<comment type="subcellular location">
    <subcellularLocation>
        <location evidence="2">Cell membrane</location>
        <topology evidence="2">Single-pass type II membrane protein</topology>
    </subcellularLocation>
    <subcellularLocation>
        <location evidence="8">Membrane</location>
        <topology evidence="8">Single-pass type II membrane protein</topology>
    </subcellularLocation>
</comment>
<keyword evidence="12" id="KW-1185">Reference proteome</keyword>
<feature type="transmembrane region" description="Helical" evidence="8">
    <location>
        <begin position="64"/>
        <end position="87"/>
    </location>
</feature>
<protein>
    <recommendedName>
        <fullName evidence="4 8">Signal peptidase I</fullName>
        <ecNumber evidence="4 8">3.4.21.89</ecNumber>
    </recommendedName>
</protein>
<name>A0A839N3T1_9MICO</name>
<evidence type="ECO:0000256" key="8">
    <source>
        <dbReference type="RuleBase" id="RU362042"/>
    </source>
</evidence>
<dbReference type="PRINTS" id="PR00727">
    <property type="entry name" value="LEADERPTASE"/>
</dbReference>
<dbReference type="Gene3D" id="2.10.109.10">
    <property type="entry name" value="Umud Fragment, subunit A"/>
    <property type="match status" value="1"/>
</dbReference>
<evidence type="ECO:0000313" key="11">
    <source>
        <dbReference type="EMBL" id="MBB2892410.1"/>
    </source>
</evidence>
<comment type="caution">
    <text evidence="11">The sequence shown here is derived from an EMBL/GenBank/DDBJ whole genome shotgun (WGS) entry which is preliminary data.</text>
</comment>